<evidence type="ECO:0000256" key="7">
    <source>
        <dbReference type="ARBA" id="ARBA00022824"/>
    </source>
</evidence>
<evidence type="ECO:0000256" key="1">
    <source>
        <dbReference type="ARBA" id="ARBA00004115"/>
    </source>
</evidence>
<comment type="similarity">
    <text evidence="3">Belongs to the malectin family.</text>
</comment>
<evidence type="ECO:0000256" key="2">
    <source>
        <dbReference type="ARBA" id="ARBA00004613"/>
    </source>
</evidence>
<feature type="signal peptide" evidence="12">
    <location>
        <begin position="1"/>
        <end position="23"/>
    </location>
</feature>
<protein>
    <submittedName>
        <fullName evidence="16">DNRLRE domain-containing protein</fullName>
    </submittedName>
</protein>
<keyword evidence="17" id="KW-1185">Reference proteome</keyword>
<dbReference type="Proteomes" id="UP000612680">
    <property type="component" value="Chromosome"/>
</dbReference>
<reference evidence="16 17" key="1">
    <citation type="submission" date="2020-06" db="EMBL/GenBank/DDBJ databases">
        <title>Dyadobacter sandarakinus sp. nov., isolated from the soil of the Arctic Yellow River Station.</title>
        <authorList>
            <person name="Zhang Y."/>
            <person name="Peng F."/>
        </authorList>
    </citation>
    <scope>NUCLEOTIDE SEQUENCE [LARGE SCALE GENOMIC DNA]</scope>
    <source>
        <strain evidence="16 17">Q3-56</strain>
    </source>
</reference>
<dbReference type="InterPro" id="IPR021720">
    <property type="entry name" value="Malectin_dom"/>
</dbReference>
<dbReference type="Pfam" id="PF11721">
    <property type="entry name" value="Malectin"/>
    <property type="match status" value="1"/>
</dbReference>
<keyword evidence="10" id="KW-0325">Glycoprotein</keyword>
<dbReference type="Pfam" id="PF24517">
    <property type="entry name" value="CBM96"/>
    <property type="match status" value="1"/>
</dbReference>
<dbReference type="NCBIfam" id="TIGR04183">
    <property type="entry name" value="Por_Secre_tail"/>
    <property type="match status" value="1"/>
</dbReference>
<evidence type="ECO:0000313" key="16">
    <source>
        <dbReference type="EMBL" id="QRR01437.1"/>
    </source>
</evidence>
<dbReference type="SUPFAM" id="SSF49785">
    <property type="entry name" value="Galactose-binding domain-like"/>
    <property type="match status" value="1"/>
</dbReference>
<evidence type="ECO:0000256" key="12">
    <source>
        <dbReference type="SAM" id="SignalP"/>
    </source>
</evidence>
<keyword evidence="6 12" id="KW-0732">Signal</keyword>
<dbReference type="NCBIfam" id="NF033679">
    <property type="entry name" value="DNRLRE_dom"/>
    <property type="match status" value="1"/>
</dbReference>
<dbReference type="RefSeq" id="WP_204663754.1">
    <property type="nucleotide sequence ID" value="NZ_CP056775.1"/>
</dbReference>
<dbReference type="InterPro" id="IPR055372">
    <property type="entry name" value="CBM96"/>
</dbReference>
<evidence type="ECO:0000256" key="9">
    <source>
        <dbReference type="ARBA" id="ARBA00023136"/>
    </source>
</evidence>
<dbReference type="PANTHER" id="PTHR13460:SF0">
    <property type="entry name" value="MALECTIN"/>
    <property type="match status" value="1"/>
</dbReference>
<evidence type="ECO:0000256" key="8">
    <source>
        <dbReference type="ARBA" id="ARBA00022989"/>
    </source>
</evidence>
<feature type="domain" description="Carbohydrate-binding module family 96" evidence="15">
    <location>
        <begin position="193"/>
        <end position="358"/>
    </location>
</feature>
<evidence type="ECO:0000259" key="14">
    <source>
        <dbReference type="Pfam" id="PF18962"/>
    </source>
</evidence>
<name>A0ABX7I7I3_9BACT</name>
<dbReference type="PANTHER" id="PTHR13460">
    <property type="match status" value="1"/>
</dbReference>
<evidence type="ECO:0000256" key="6">
    <source>
        <dbReference type="ARBA" id="ARBA00022729"/>
    </source>
</evidence>
<keyword evidence="8" id="KW-1133">Transmembrane helix</keyword>
<evidence type="ECO:0000256" key="10">
    <source>
        <dbReference type="ARBA" id="ARBA00023180"/>
    </source>
</evidence>
<keyword evidence="9" id="KW-0472">Membrane</keyword>
<dbReference type="Pfam" id="PF18962">
    <property type="entry name" value="Por_Secre_tail"/>
    <property type="match status" value="1"/>
</dbReference>
<dbReference type="Gene3D" id="2.60.120.430">
    <property type="entry name" value="Galactose-binding lectin"/>
    <property type="match status" value="1"/>
</dbReference>
<evidence type="ECO:0000259" key="15">
    <source>
        <dbReference type="Pfam" id="PF24517"/>
    </source>
</evidence>
<dbReference type="InterPro" id="IPR039155">
    <property type="entry name" value="MLEC"/>
</dbReference>
<accession>A0ABX7I7I3</accession>
<keyword evidence="7" id="KW-0256">Endoplasmic reticulum</keyword>
<dbReference type="InterPro" id="IPR008979">
    <property type="entry name" value="Galactose-bd-like_sf"/>
</dbReference>
<gene>
    <name evidence="16" type="ORF">HWI92_11240</name>
</gene>
<evidence type="ECO:0000256" key="5">
    <source>
        <dbReference type="ARBA" id="ARBA00022692"/>
    </source>
</evidence>
<keyword evidence="4" id="KW-0964">Secreted</keyword>
<dbReference type="EMBL" id="CP056775">
    <property type="protein sequence ID" value="QRR01437.1"/>
    <property type="molecule type" value="Genomic_DNA"/>
</dbReference>
<organism evidence="16 17">
    <name type="scientific">Dyadobacter sandarakinus</name>
    <dbReference type="NCBI Taxonomy" id="2747268"/>
    <lineage>
        <taxon>Bacteria</taxon>
        <taxon>Pseudomonadati</taxon>
        <taxon>Bacteroidota</taxon>
        <taxon>Cytophagia</taxon>
        <taxon>Cytophagales</taxon>
        <taxon>Spirosomataceae</taxon>
        <taxon>Dyadobacter</taxon>
    </lineage>
</organism>
<feature type="domain" description="Secretion system C-terminal sorting" evidence="14">
    <location>
        <begin position="382"/>
        <end position="459"/>
    </location>
</feature>
<evidence type="ECO:0000256" key="3">
    <source>
        <dbReference type="ARBA" id="ARBA00009141"/>
    </source>
</evidence>
<feature type="domain" description="Malectin" evidence="13">
    <location>
        <begin position="35"/>
        <end position="186"/>
    </location>
</feature>
<keyword evidence="11" id="KW-0119">Carbohydrate metabolism</keyword>
<feature type="chain" id="PRO_5046641082" evidence="12">
    <location>
        <begin position="24"/>
        <end position="462"/>
    </location>
</feature>
<sequence>MRQFLLRLQFLMICLGLSATLCAQSDETPSFSQTTLRINAGGDNFTTGTKQHYISDMYYAGINRTTYNPGAIIVGTTSDALYWTARSSPAFSYNIPVVNGEVTVTLHFAETYFGVPGTKGEKGGVGSRRFHVNVEGKRQLTNYDIFAKAGGAMRANKISFPATVTDNVLNIDFLTGAADQPKVCAIEVRTQNLTFSPIADAFVRGGIYSDANFGTSPNLDVKTLSNDPEISRDSYIKFPMPSPETPIVSAKLRLYGHNHQDARKIDVFVYEVNDNSWTETGITLNNAPELSPRAHGITTVNDGYQYYEFNVTRFVSESRQLGSTEVSFRISDPNDRNARFIFNSKEAGSNPPQLVIQTVYGNARLGQEEIVSEAQEKQPSTVFPNPIKGQFTVALSAEHAGPISFEMINAAGKSRTISAPQNAKPGESAEFNIAGQSFNTGIYLLKIKSDTFTEVVKTLISE</sequence>
<dbReference type="InterPro" id="IPR026444">
    <property type="entry name" value="Secre_tail"/>
</dbReference>
<keyword evidence="5" id="KW-0812">Transmembrane</keyword>
<proteinExistence type="inferred from homology"/>
<comment type="subcellular location">
    <subcellularLocation>
        <location evidence="1">Endoplasmic reticulum membrane</location>
        <topology evidence="1">Single-pass type I membrane protein</topology>
    </subcellularLocation>
    <subcellularLocation>
        <location evidence="2">Secreted</location>
    </subcellularLocation>
</comment>
<evidence type="ECO:0000313" key="17">
    <source>
        <dbReference type="Proteomes" id="UP000612680"/>
    </source>
</evidence>
<evidence type="ECO:0000256" key="4">
    <source>
        <dbReference type="ARBA" id="ARBA00022525"/>
    </source>
</evidence>
<evidence type="ECO:0000256" key="11">
    <source>
        <dbReference type="ARBA" id="ARBA00023277"/>
    </source>
</evidence>
<evidence type="ECO:0000259" key="13">
    <source>
        <dbReference type="Pfam" id="PF11721"/>
    </source>
</evidence>